<comment type="caution">
    <text evidence="2">The sequence shown here is derived from an EMBL/GenBank/DDBJ whole genome shotgun (WGS) entry which is preliminary data.</text>
</comment>
<keyword evidence="3" id="KW-1185">Reference proteome</keyword>
<evidence type="ECO:0000313" key="2">
    <source>
        <dbReference type="EMBL" id="KAG1524821.1"/>
    </source>
</evidence>
<accession>A0A9P7BZ42</accession>
<feature type="compositionally biased region" description="Polar residues" evidence="1">
    <location>
        <begin position="53"/>
        <end position="62"/>
    </location>
</feature>
<organism evidence="2 3">
    <name type="scientific">Rhizopus delemar</name>
    <dbReference type="NCBI Taxonomy" id="936053"/>
    <lineage>
        <taxon>Eukaryota</taxon>
        <taxon>Fungi</taxon>
        <taxon>Fungi incertae sedis</taxon>
        <taxon>Mucoromycota</taxon>
        <taxon>Mucoromycotina</taxon>
        <taxon>Mucoromycetes</taxon>
        <taxon>Mucorales</taxon>
        <taxon>Mucorineae</taxon>
        <taxon>Rhizopodaceae</taxon>
        <taxon>Rhizopus</taxon>
    </lineage>
</organism>
<proteinExistence type="predicted"/>
<dbReference type="EMBL" id="JAANIU010019037">
    <property type="protein sequence ID" value="KAG1524821.1"/>
    <property type="molecule type" value="Genomic_DNA"/>
</dbReference>
<evidence type="ECO:0000313" key="3">
    <source>
        <dbReference type="Proteomes" id="UP000740926"/>
    </source>
</evidence>
<evidence type="ECO:0000256" key="1">
    <source>
        <dbReference type="SAM" id="MobiDB-lite"/>
    </source>
</evidence>
<sequence>MDGDLLGDPLDQCLSFGHVLAQLALFDQLKLRVHLCTLQPFQLGRAPGPRTASPPSIQSLELSATRPPAAPRNARTI</sequence>
<dbReference type="AlphaFoldDB" id="A0A9P7BZ42"/>
<name>A0A9P7BZ42_9FUNG</name>
<reference evidence="2 3" key="1">
    <citation type="journal article" date="2020" name="Microb. Genom.">
        <title>Genetic diversity of clinical and environmental Mucorales isolates obtained from an investigation of mucormycosis cases among solid organ transplant recipients.</title>
        <authorList>
            <person name="Nguyen M.H."/>
            <person name="Kaul D."/>
            <person name="Muto C."/>
            <person name="Cheng S.J."/>
            <person name="Richter R.A."/>
            <person name="Bruno V.M."/>
            <person name="Liu G."/>
            <person name="Beyhan S."/>
            <person name="Sundermann A.J."/>
            <person name="Mounaud S."/>
            <person name="Pasculle A.W."/>
            <person name="Nierman W.C."/>
            <person name="Driscoll E."/>
            <person name="Cumbie R."/>
            <person name="Clancy C.J."/>
            <person name="Dupont C.L."/>
        </authorList>
    </citation>
    <scope>NUCLEOTIDE SEQUENCE [LARGE SCALE GENOMIC DNA]</scope>
    <source>
        <strain evidence="2 3">GL24</strain>
    </source>
</reference>
<protein>
    <submittedName>
        <fullName evidence="2">Uncharacterized protein</fullName>
    </submittedName>
</protein>
<gene>
    <name evidence="2" type="ORF">G6F50_018499</name>
</gene>
<feature type="region of interest" description="Disordered" evidence="1">
    <location>
        <begin position="43"/>
        <end position="77"/>
    </location>
</feature>
<dbReference type="Proteomes" id="UP000740926">
    <property type="component" value="Unassembled WGS sequence"/>
</dbReference>